<feature type="transmembrane region" description="Helical" evidence="1">
    <location>
        <begin position="157"/>
        <end position="182"/>
    </location>
</feature>
<evidence type="ECO:0000256" key="1">
    <source>
        <dbReference type="SAM" id="Phobius"/>
    </source>
</evidence>
<dbReference type="InterPro" id="IPR052712">
    <property type="entry name" value="Acid_resist_chaperone_HdeD"/>
</dbReference>
<feature type="transmembrane region" description="Helical" evidence="1">
    <location>
        <begin position="44"/>
        <end position="65"/>
    </location>
</feature>
<gene>
    <name evidence="2" type="ORF">CAT59_18260</name>
</gene>
<proteinExistence type="predicted"/>
<evidence type="ECO:0000313" key="2">
    <source>
        <dbReference type="EMBL" id="OTU25243.1"/>
    </source>
</evidence>
<dbReference type="EMBL" id="NGIR01000033">
    <property type="protein sequence ID" value="OTU25243.1"/>
    <property type="molecule type" value="Genomic_DNA"/>
</dbReference>
<reference evidence="2 3" key="1">
    <citation type="submission" date="2017-05" db="EMBL/GenBank/DDBJ databases">
        <authorList>
            <person name="Song R."/>
            <person name="Chenine A.L."/>
            <person name="Ruprecht R.M."/>
        </authorList>
    </citation>
    <scope>NUCLEOTIDE SEQUENCE [LARGE SCALE GENOMIC DNA]</scope>
    <source>
        <strain evidence="2 3">ARLG1955</strain>
    </source>
</reference>
<feature type="transmembrane region" description="Helical" evidence="1">
    <location>
        <begin position="21"/>
        <end position="38"/>
    </location>
</feature>
<keyword evidence="1" id="KW-0812">Transmembrane</keyword>
<feature type="transmembrane region" description="Helical" evidence="1">
    <location>
        <begin position="100"/>
        <end position="119"/>
    </location>
</feature>
<organism evidence="2 3">
    <name type="scientific">Acinetobacter pittii</name>
    <name type="common">Acinetobacter genomosp. 3</name>
    <dbReference type="NCBI Taxonomy" id="48296"/>
    <lineage>
        <taxon>Bacteria</taxon>
        <taxon>Pseudomonadati</taxon>
        <taxon>Pseudomonadota</taxon>
        <taxon>Gammaproteobacteria</taxon>
        <taxon>Moraxellales</taxon>
        <taxon>Moraxellaceae</taxon>
        <taxon>Acinetobacter</taxon>
        <taxon>Acinetobacter calcoaceticus/baumannii complex</taxon>
    </lineage>
</organism>
<dbReference type="GO" id="GO:0005886">
    <property type="term" value="C:plasma membrane"/>
    <property type="evidence" value="ECO:0007669"/>
    <property type="project" value="TreeGrafter"/>
</dbReference>
<sequence length="193" mass="20893">MAMMKTVGNDLVRNQLHADRKWYLILGFVLIGFGLILFSSLPFATFSVVFLFGILMMVGGVLHLVAAMSVFKGASRWLWALFGVLYLMAGYYAFSTPVTTAVVLTSLLSIALIIAGAIRTVNAILLKPITGWGWTLFSGLLTLATGILILVSKDSPFWVLGMFLAIDILFQGINFLGLASAIKHLPSSSKTVS</sequence>
<evidence type="ECO:0000313" key="3">
    <source>
        <dbReference type="Proteomes" id="UP000195162"/>
    </source>
</evidence>
<dbReference type="Pfam" id="PF03729">
    <property type="entry name" value="DUF308"/>
    <property type="match status" value="1"/>
</dbReference>
<dbReference type="PANTHER" id="PTHR34989:SF1">
    <property type="entry name" value="PROTEIN HDED"/>
    <property type="match status" value="1"/>
</dbReference>
<keyword evidence="1" id="KW-1133">Transmembrane helix</keyword>
<accession>A0A242U057</accession>
<comment type="caution">
    <text evidence="2">The sequence shown here is derived from an EMBL/GenBank/DDBJ whole genome shotgun (WGS) entry which is preliminary data.</text>
</comment>
<dbReference type="AlphaFoldDB" id="A0A242U057"/>
<dbReference type="PANTHER" id="PTHR34989">
    <property type="entry name" value="PROTEIN HDED"/>
    <property type="match status" value="1"/>
</dbReference>
<dbReference type="InterPro" id="IPR005325">
    <property type="entry name" value="DUF308_memb"/>
</dbReference>
<dbReference type="Proteomes" id="UP000195162">
    <property type="component" value="Unassembled WGS sequence"/>
</dbReference>
<protein>
    <submittedName>
        <fullName evidence="2">Uncharacterized protein</fullName>
    </submittedName>
</protein>
<name>A0A242U057_ACIPI</name>
<feature type="transmembrane region" description="Helical" evidence="1">
    <location>
        <begin position="131"/>
        <end position="151"/>
    </location>
</feature>
<dbReference type="RefSeq" id="WP_079284240.1">
    <property type="nucleotide sequence ID" value="NZ_CP018909.1"/>
</dbReference>
<feature type="transmembrane region" description="Helical" evidence="1">
    <location>
        <begin position="77"/>
        <end position="94"/>
    </location>
</feature>
<keyword evidence="1" id="KW-0472">Membrane</keyword>